<evidence type="ECO:0000256" key="1">
    <source>
        <dbReference type="ARBA" id="ARBA00006484"/>
    </source>
</evidence>
<comment type="caution">
    <text evidence="3">The sequence shown here is derived from an EMBL/GenBank/DDBJ whole genome shotgun (WGS) entry which is preliminary data.</text>
</comment>
<dbReference type="OrthoDB" id="7064009at2"/>
<dbReference type="InterPro" id="IPR051122">
    <property type="entry name" value="SDR_DHRS6-like"/>
</dbReference>
<dbReference type="EMBL" id="SJKD01000001">
    <property type="protein sequence ID" value="TCC52740.1"/>
    <property type="molecule type" value="Genomic_DNA"/>
</dbReference>
<dbReference type="Gene3D" id="3.40.50.720">
    <property type="entry name" value="NAD(P)-binding Rossmann-like Domain"/>
    <property type="match status" value="1"/>
</dbReference>
<dbReference type="FunFam" id="3.40.50.720:FF:000084">
    <property type="entry name" value="Short-chain dehydrogenase reductase"/>
    <property type="match status" value="1"/>
</dbReference>
<dbReference type="PANTHER" id="PTHR43477">
    <property type="entry name" value="DIHYDROANTICAPSIN 7-DEHYDROGENASE"/>
    <property type="match status" value="1"/>
</dbReference>
<evidence type="ECO:0000313" key="4">
    <source>
        <dbReference type="Proteomes" id="UP000293342"/>
    </source>
</evidence>
<protein>
    <submittedName>
        <fullName evidence="3">SDR family oxidoreductase</fullName>
    </submittedName>
</protein>
<dbReference type="InterPro" id="IPR020904">
    <property type="entry name" value="Sc_DH/Rdtase_CS"/>
</dbReference>
<dbReference type="PANTHER" id="PTHR43477:SF1">
    <property type="entry name" value="DIHYDROANTICAPSIN 7-DEHYDROGENASE"/>
    <property type="match status" value="1"/>
</dbReference>
<dbReference type="PRINTS" id="PR00081">
    <property type="entry name" value="GDHRDH"/>
</dbReference>
<dbReference type="GO" id="GO:0016491">
    <property type="term" value="F:oxidoreductase activity"/>
    <property type="evidence" value="ECO:0007669"/>
    <property type="project" value="UniProtKB-KW"/>
</dbReference>
<gene>
    <name evidence="3" type="ORF">E0H75_03020</name>
</gene>
<reference evidence="3 4" key="1">
    <citation type="submission" date="2019-02" db="EMBL/GenBank/DDBJ databases">
        <title>Kribbella capetownensis sp. nov. and Kribbella speibonae sp. nov., isolated from soil.</title>
        <authorList>
            <person name="Curtis S.M."/>
            <person name="Norton I."/>
            <person name="Everest G.J."/>
            <person name="Meyers P.R."/>
        </authorList>
    </citation>
    <scope>NUCLEOTIDE SEQUENCE [LARGE SCALE GENOMIC DNA]</scope>
    <source>
        <strain evidence="3 4">YM53</strain>
    </source>
</reference>
<evidence type="ECO:0000256" key="2">
    <source>
        <dbReference type="ARBA" id="ARBA00023002"/>
    </source>
</evidence>
<comment type="similarity">
    <text evidence="1">Belongs to the short-chain dehydrogenases/reductases (SDR) family.</text>
</comment>
<name>A0A4R0K0K7_9ACTN</name>
<proteinExistence type="inferred from homology"/>
<dbReference type="Proteomes" id="UP000293342">
    <property type="component" value="Unassembled WGS sequence"/>
</dbReference>
<dbReference type="CDD" id="cd05233">
    <property type="entry name" value="SDR_c"/>
    <property type="match status" value="1"/>
</dbReference>
<dbReference type="InterPro" id="IPR036291">
    <property type="entry name" value="NAD(P)-bd_dom_sf"/>
</dbReference>
<keyword evidence="2" id="KW-0560">Oxidoreductase</keyword>
<dbReference type="PROSITE" id="PS00061">
    <property type="entry name" value="ADH_SHORT"/>
    <property type="match status" value="1"/>
</dbReference>
<dbReference type="SUPFAM" id="SSF51735">
    <property type="entry name" value="NAD(P)-binding Rossmann-fold domains"/>
    <property type="match status" value="1"/>
</dbReference>
<keyword evidence="4" id="KW-1185">Reference proteome</keyword>
<dbReference type="AlphaFoldDB" id="A0A4R0K0K7"/>
<dbReference type="PRINTS" id="PR00080">
    <property type="entry name" value="SDRFAMILY"/>
</dbReference>
<accession>A0A4R0K0K7</accession>
<sequence length="358" mass="37746">MSGKRIGSPLRWATASAVPYGPACRQMRSPSANLLVGVTTPRSAASQLNRCNHSTTASFASSSISARGAAGVSLVARRRNGPTWSSTVACAIPKSVIVVGSRRVGAVDSNAVVVTGAANGIGESIARLLVERRWTVIGLDRDEPRLQSLRDELGDKFVGVTGDVTRRADHERARQVGTEHARLTGWVNNAGIERPTTARALDENDLQAIVQVNLIGTMLGCAVATEALRGTGGAIVNMSSIHSLAGFPESFVYAATKGGIDAMTRQLAVEEAAQGIRCNAVRPGAVMTPLTQSFLDASDDPEALLAEYADLHPIRRLIEPVEIARVVAFLLSDEASFVNGESITVDGGATARCYPYPD</sequence>
<dbReference type="Pfam" id="PF13561">
    <property type="entry name" value="adh_short_C2"/>
    <property type="match status" value="1"/>
</dbReference>
<dbReference type="InterPro" id="IPR002347">
    <property type="entry name" value="SDR_fam"/>
</dbReference>
<evidence type="ECO:0000313" key="3">
    <source>
        <dbReference type="EMBL" id="TCC52740.1"/>
    </source>
</evidence>
<organism evidence="3 4">
    <name type="scientific">Kribbella capetownensis</name>
    <dbReference type="NCBI Taxonomy" id="1572659"/>
    <lineage>
        <taxon>Bacteria</taxon>
        <taxon>Bacillati</taxon>
        <taxon>Actinomycetota</taxon>
        <taxon>Actinomycetes</taxon>
        <taxon>Propionibacteriales</taxon>
        <taxon>Kribbellaceae</taxon>
        <taxon>Kribbella</taxon>
    </lineage>
</organism>